<reference evidence="2 3" key="1">
    <citation type="submission" date="2020-08" db="EMBL/GenBank/DDBJ databases">
        <authorList>
            <person name="Ren C."/>
            <person name="Gu Y."/>
            <person name="Xu Y."/>
        </authorList>
    </citation>
    <scope>NUCLEOTIDE SEQUENCE [LARGE SCALE GENOMIC DNA]</scope>
    <source>
        <strain evidence="2 3">LBM18003</strain>
    </source>
</reference>
<accession>A0A7G9WDW7</accession>
<feature type="signal peptide" evidence="1">
    <location>
        <begin position="1"/>
        <end position="30"/>
    </location>
</feature>
<keyword evidence="1" id="KW-0732">Signal</keyword>
<proteinExistence type="predicted"/>
<evidence type="ECO:0000313" key="3">
    <source>
        <dbReference type="Proteomes" id="UP000516046"/>
    </source>
</evidence>
<evidence type="ECO:0000256" key="1">
    <source>
        <dbReference type="SAM" id="SignalP"/>
    </source>
</evidence>
<sequence length="138" mass="14382">MNGKKSKVSGIAATIGAVALMASMAAPAFASSTNYWSRNLYPLSAETHITSGQISGNNAGTYSVWVDNIQEGQAYLWAAASNGSSIGYVTKLPKNSGGTGSTLSYFSKQSHGATVNLRGKAVDPKAYFIYATGRVNFG</sequence>
<gene>
    <name evidence="2" type="ORF">H6X83_07805</name>
</gene>
<dbReference type="Proteomes" id="UP000516046">
    <property type="component" value="Chromosome"/>
</dbReference>
<evidence type="ECO:0000313" key="2">
    <source>
        <dbReference type="EMBL" id="QNO16879.1"/>
    </source>
</evidence>
<dbReference type="KEGG" id="caml:H6X83_07805"/>
<organism evidence="2 3">
    <name type="scientific">Caproicibacterium amylolyticum</name>
    <dbReference type="NCBI Taxonomy" id="2766537"/>
    <lineage>
        <taxon>Bacteria</taxon>
        <taxon>Bacillati</taxon>
        <taxon>Bacillota</taxon>
        <taxon>Clostridia</taxon>
        <taxon>Eubacteriales</taxon>
        <taxon>Oscillospiraceae</taxon>
        <taxon>Caproicibacterium</taxon>
    </lineage>
</organism>
<feature type="chain" id="PRO_5028818676" evidence="1">
    <location>
        <begin position="31"/>
        <end position="138"/>
    </location>
</feature>
<dbReference type="RefSeq" id="WP_212505946.1">
    <property type="nucleotide sequence ID" value="NZ_CP060696.1"/>
</dbReference>
<protein>
    <submittedName>
        <fullName evidence="2">Uncharacterized protein</fullName>
    </submittedName>
</protein>
<dbReference type="EMBL" id="CP060696">
    <property type="protein sequence ID" value="QNO16879.1"/>
    <property type="molecule type" value="Genomic_DNA"/>
</dbReference>
<dbReference type="AlphaFoldDB" id="A0A7G9WDW7"/>
<keyword evidence="3" id="KW-1185">Reference proteome</keyword>
<name>A0A7G9WDW7_9FIRM</name>